<comment type="subcellular location">
    <subcellularLocation>
        <location evidence="1">Secreted</location>
    </subcellularLocation>
</comment>
<feature type="domain" description="C1q" evidence="3">
    <location>
        <begin position="1"/>
        <end position="133"/>
    </location>
</feature>
<evidence type="ECO:0000259" key="3">
    <source>
        <dbReference type="PROSITE" id="PS50871"/>
    </source>
</evidence>
<gene>
    <name evidence="4" type="ORF">MGAL_10B058542</name>
</gene>
<dbReference type="AlphaFoldDB" id="A0A8B6DVP0"/>
<sequence length="133" mass="14795">MSSNAAFFAILTEDLTVSDNQIIKFDHVRTNIGQRYDCSTGRFSAPFPGCFVFNVSLVTKPDKRIEVSLEKNGEEWMKMYAGSPQFNGSGANTTILQLVKGDEVYIKVNEIYHSDGTLLDGSNFCSFSGFLQK</sequence>
<dbReference type="EMBL" id="UYJE01004098">
    <property type="protein sequence ID" value="VDI25004.1"/>
    <property type="molecule type" value="Genomic_DNA"/>
</dbReference>
<keyword evidence="5" id="KW-1185">Reference proteome</keyword>
<protein>
    <recommendedName>
        <fullName evidence="3">C1q domain-containing protein</fullName>
    </recommendedName>
</protein>
<dbReference type="PRINTS" id="PR00007">
    <property type="entry name" value="COMPLEMNTC1Q"/>
</dbReference>
<organism evidence="4 5">
    <name type="scientific">Mytilus galloprovincialis</name>
    <name type="common">Mediterranean mussel</name>
    <dbReference type="NCBI Taxonomy" id="29158"/>
    <lineage>
        <taxon>Eukaryota</taxon>
        <taxon>Metazoa</taxon>
        <taxon>Spiralia</taxon>
        <taxon>Lophotrochozoa</taxon>
        <taxon>Mollusca</taxon>
        <taxon>Bivalvia</taxon>
        <taxon>Autobranchia</taxon>
        <taxon>Pteriomorphia</taxon>
        <taxon>Mytilida</taxon>
        <taxon>Mytiloidea</taxon>
        <taxon>Mytilidae</taxon>
        <taxon>Mytilinae</taxon>
        <taxon>Mytilus</taxon>
    </lineage>
</organism>
<accession>A0A8B6DVP0</accession>
<dbReference type="InterPro" id="IPR001073">
    <property type="entry name" value="C1q_dom"/>
</dbReference>
<keyword evidence="2" id="KW-0964">Secreted</keyword>
<evidence type="ECO:0000313" key="5">
    <source>
        <dbReference type="Proteomes" id="UP000596742"/>
    </source>
</evidence>
<name>A0A8B6DVP0_MYTGA</name>
<dbReference type="InterPro" id="IPR008983">
    <property type="entry name" value="Tumour_necrosis_fac-like_dom"/>
</dbReference>
<reference evidence="4" key="1">
    <citation type="submission" date="2018-11" db="EMBL/GenBank/DDBJ databases">
        <authorList>
            <person name="Alioto T."/>
            <person name="Alioto T."/>
        </authorList>
    </citation>
    <scope>NUCLEOTIDE SEQUENCE</scope>
</reference>
<dbReference type="Proteomes" id="UP000596742">
    <property type="component" value="Unassembled WGS sequence"/>
</dbReference>
<dbReference type="Pfam" id="PF00386">
    <property type="entry name" value="C1q"/>
    <property type="match status" value="1"/>
</dbReference>
<dbReference type="PANTHER" id="PTHR15427:SF33">
    <property type="entry name" value="COLLAGEN IV NC1 DOMAIN-CONTAINING PROTEIN"/>
    <property type="match status" value="1"/>
</dbReference>
<dbReference type="GO" id="GO:0005581">
    <property type="term" value="C:collagen trimer"/>
    <property type="evidence" value="ECO:0007669"/>
    <property type="project" value="UniProtKB-KW"/>
</dbReference>
<evidence type="ECO:0000256" key="1">
    <source>
        <dbReference type="ARBA" id="ARBA00004613"/>
    </source>
</evidence>
<dbReference type="SUPFAM" id="SSF49842">
    <property type="entry name" value="TNF-like"/>
    <property type="match status" value="1"/>
</dbReference>
<dbReference type="PROSITE" id="PS50871">
    <property type="entry name" value="C1Q"/>
    <property type="match status" value="1"/>
</dbReference>
<comment type="caution">
    <text evidence="4">The sequence shown here is derived from an EMBL/GenBank/DDBJ whole genome shotgun (WGS) entry which is preliminary data.</text>
</comment>
<dbReference type="InterPro" id="IPR050392">
    <property type="entry name" value="Collagen/C1q_domain"/>
</dbReference>
<dbReference type="SMART" id="SM00110">
    <property type="entry name" value="C1Q"/>
    <property type="match status" value="1"/>
</dbReference>
<evidence type="ECO:0000313" key="4">
    <source>
        <dbReference type="EMBL" id="VDI25004.1"/>
    </source>
</evidence>
<evidence type="ECO:0000256" key="2">
    <source>
        <dbReference type="ARBA" id="ARBA00022525"/>
    </source>
</evidence>
<dbReference type="OrthoDB" id="6147210at2759"/>
<dbReference type="Gene3D" id="2.60.120.40">
    <property type="match status" value="1"/>
</dbReference>
<proteinExistence type="predicted"/>
<dbReference type="PANTHER" id="PTHR15427">
    <property type="entry name" value="EMILIN ELASTIN MICROFIBRIL INTERFACE-LOCATED PROTEIN ELASTIN MICROFIBRIL INTERFACER"/>
    <property type="match status" value="1"/>
</dbReference>